<reference evidence="10" key="2">
    <citation type="submission" date="2020-09" db="EMBL/GenBank/DDBJ databases">
        <authorList>
            <person name="Sun Q."/>
            <person name="Zhou Y."/>
        </authorList>
    </citation>
    <scope>NUCLEOTIDE SEQUENCE</scope>
    <source>
        <strain evidence="10">CGMCC 1.12698</strain>
    </source>
</reference>
<dbReference type="PANTHER" id="PTHR47053:SF1">
    <property type="entry name" value="MUREIN DD-ENDOPEPTIDASE MEPH-RELATED"/>
    <property type="match status" value="1"/>
</dbReference>
<dbReference type="AlphaFoldDB" id="A0A917AYQ2"/>
<dbReference type="PROSITE" id="PS51935">
    <property type="entry name" value="NLPC_P60"/>
    <property type="match status" value="1"/>
</dbReference>
<evidence type="ECO:0000256" key="5">
    <source>
        <dbReference type="ARBA" id="ARBA00022807"/>
    </source>
</evidence>
<evidence type="ECO:0000256" key="2">
    <source>
        <dbReference type="ARBA" id="ARBA00022670"/>
    </source>
</evidence>
<gene>
    <name evidence="10" type="ORF">GCM10007140_35230</name>
</gene>
<keyword evidence="6" id="KW-0175">Coiled coil</keyword>
<dbReference type="InterPro" id="IPR038765">
    <property type="entry name" value="Papain-like_cys_pep_sf"/>
</dbReference>
<name>A0A917AYQ2_9BACI</name>
<evidence type="ECO:0000313" key="11">
    <source>
        <dbReference type="Proteomes" id="UP000605259"/>
    </source>
</evidence>
<evidence type="ECO:0000256" key="4">
    <source>
        <dbReference type="ARBA" id="ARBA00022801"/>
    </source>
</evidence>
<proteinExistence type="inferred from homology"/>
<evidence type="ECO:0000259" key="9">
    <source>
        <dbReference type="PROSITE" id="PS51935"/>
    </source>
</evidence>
<dbReference type="Pfam" id="PF24568">
    <property type="entry name" value="CC_PcsB"/>
    <property type="match status" value="1"/>
</dbReference>
<keyword evidence="3 8" id="KW-0732">Signal</keyword>
<evidence type="ECO:0000256" key="1">
    <source>
        <dbReference type="ARBA" id="ARBA00007074"/>
    </source>
</evidence>
<dbReference type="Gene3D" id="3.90.1720.10">
    <property type="entry name" value="endopeptidase domain like (from Nostoc punctiforme)"/>
    <property type="match status" value="1"/>
</dbReference>
<feature type="coiled-coil region" evidence="6">
    <location>
        <begin position="148"/>
        <end position="231"/>
    </location>
</feature>
<dbReference type="GO" id="GO:0008234">
    <property type="term" value="F:cysteine-type peptidase activity"/>
    <property type="evidence" value="ECO:0007669"/>
    <property type="project" value="UniProtKB-KW"/>
</dbReference>
<dbReference type="Pfam" id="PF00877">
    <property type="entry name" value="NLPC_P60"/>
    <property type="match status" value="1"/>
</dbReference>
<feature type="region of interest" description="Disordered" evidence="7">
    <location>
        <begin position="245"/>
        <end position="271"/>
    </location>
</feature>
<keyword evidence="11" id="KW-1185">Reference proteome</keyword>
<organism evidence="10 11">
    <name type="scientific">Priestia taiwanensis</name>
    <dbReference type="NCBI Taxonomy" id="1347902"/>
    <lineage>
        <taxon>Bacteria</taxon>
        <taxon>Bacillati</taxon>
        <taxon>Bacillota</taxon>
        <taxon>Bacilli</taxon>
        <taxon>Bacillales</taxon>
        <taxon>Bacillaceae</taxon>
        <taxon>Priestia</taxon>
    </lineage>
</organism>
<keyword evidence="2" id="KW-0645">Protease</keyword>
<dbReference type="RefSeq" id="WP_188389815.1">
    <property type="nucleotide sequence ID" value="NZ_BMFK01000005.1"/>
</dbReference>
<dbReference type="InterPro" id="IPR057309">
    <property type="entry name" value="PcsB_CC"/>
</dbReference>
<dbReference type="SUPFAM" id="SSF54001">
    <property type="entry name" value="Cysteine proteinases"/>
    <property type="match status" value="1"/>
</dbReference>
<evidence type="ECO:0000256" key="8">
    <source>
        <dbReference type="SAM" id="SignalP"/>
    </source>
</evidence>
<comment type="caution">
    <text evidence="10">The sequence shown here is derived from an EMBL/GenBank/DDBJ whole genome shotgun (WGS) entry which is preliminary data.</text>
</comment>
<dbReference type="InterPro" id="IPR000064">
    <property type="entry name" value="NLP_P60_dom"/>
</dbReference>
<comment type="similarity">
    <text evidence="1">Belongs to the peptidase C40 family.</text>
</comment>
<evidence type="ECO:0000256" key="7">
    <source>
        <dbReference type="SAM" id="MobiDB-lite"/>
    </source>
</evidence>
<reference evidence="10" key="1">
    <citation type="journal article" date="2014" name="Int. J. Syst. Evol. Microbiol.">
        <title>Complete genome sequence of Corynebacterium casei LMG S-19264T (=DSM 44701T), isolated from a smear-ripened cheese.</title>
        <authorList>
            <consortium name="US DOE Joint Genome Institute (JGI-PGF)"/>
            <person name="Walter F."/>
            <person name="Albersmeier A."/>
            <person name="Kalinowski J."/>
            <person name="Ruckert C."/>
        </authorList>
    </citation>
    <scope>NUCLEOTIDE SEQUENCE</scope>
    <source>
        <strain evidence="10">CGMCC 1.12698</strain>
    </source>
</reference>
<dbReference type="GO" id="GO:0006508">
    <property type="term" value="P:proteolysis"/>
    <property type="evidence" value="ECO:0007669"/>
    <property type="project" value="UniProtKB-KW"/>
</dbReference>
<dbReference type="PANTHER" id="PTHR47053">
    <property type="entry name" value="MUREIN DD-ENDOPEPTIDASE MEPH-RELATED"/>
    <property type="match status" value="1"/>
</dbReference>
<feature type="coiled-coil region" evidence="6">
    <location>
        <begin position="24"/>
        <end position="111"/>
    </location>
</feature>
<sequence length="379" mass="42442">MKGKRIICSSILAGVMMFSSFAPVAKADNEKEQLQQQINLQKEEANAITKEMNDLKTEVEAVDKDIKENQSTLATTQKDIEVTEADIQKKLKEIEELEKQIEARTDILKKRVSALQTGDKTDLVVDVLLNSENIADMFSRLDSLTLIFQSDEEIMKQLDRDQKKVEEEKALVEAKKNDLVKYEELLQAKKQELEDNKKKKNDVLATLQAKLEKIVNEMESSTNQLDQLNMEEQLQRQALFVQSSQEDVENEAPVNKQPTQQPTTPPASGGVIGKAMAQLGKPYIWGSAGPRGFDCSGFISYVYGVGRTNVVGYWGQVQKISSPQPGDLVFFQNTYKKGPSHIGVYIGNNQMVHAGDKGIAVSNLSSSYNKKHFLGYGRF</sequence>
<dbReference type="Proteomes" id="UP000605259">
    <property type="component" value="Unassembled WGS sequence"/>
</dbReference>
<evidence type="ECO:0000313" key="10">
    <source>
        <dbReference type="EMBL" id="GGE82556.1"/>
    </source>
</evidence>
<feature type="signal peptide" evidence="8">
    <location>
        <begin position="1"/>
        <end position="27"/>
    </location>
</feature>
<protein>
    <submittedName>
        <fullName evidence="10">N-acetylmuramoyl-L-alanine amidase</fullName>
    </submittedName>
</protein>
<dbReference type="EMBL" id="BMFK01000005">
    <property type="protein sequence ID" value="GGE82556.1"/>
    <property type="molecule type" value="Genomic_DNA"/>
</dbReference>
<feature type="chain" id="PRO_5036765364" evidence="8">
    <location>
        <begin position="28"/>
        <end position="379"/>
    </location>
</feature>
<accession>A0A917AYQ2</accession>
<dbReference type="InterPro" id="IPR051202">
    <property type="entry name" value="Peptidase_C40"/>
</dbReference>
<evidence type="ECO:0000256" key="6">
    <source>
        <dbReference type="SAM" id="Coils"/>
    </source>
</evidence>
<evidence type="ECO:0000256" key="3">
    <source>
        <dbReference type="ARBA" id="ARBA00022729"/>
    </source>
</evidence>
<dbReference type="Gene3D" id="6.10.250.3150">
    <property type="match status" value="1"/>
</dbReference>
<feature type="domain" description="NlpC/P60" evidence="9">
    <location>
        <begin position="265"/>
        <end position="379"/>
    </location>
</feature>
<keyword evidence="4" id="KW-0378">Hydrolase</keyword>
<keyword evidence="5" id="KW-0788">Thiol protease</keyword>